<feature type="region of interest" description="Disordered" evidence="1">
    <location>
        <begin position="55"/>
        <end position="85"/>
    </location>
</feature>
<dbReference type="Proteomes" id="UP000194266">
    <property type="component" value="Unassembled WGS sequence"/>
</dbReference>
<reference evidence="2 3" key="1">
    <citation type="submission" date="2016-12" db="EMBL/GenBank/DDBJ databases">
        <title>Genome Mining:The Detection of Biosynthetic Gene Clusters to Aid in the Expression of Curamycin A produced by Streptomyces sp. strain CZA14.</title>
        <authorList>
            <person name="Durrell K.A."/>
            <person name="Kirby B.M."/>
            <person name="Khan W."/>
            <person name="Mthethwa T."/>
            <person name="Le Roes-Hill M."/>
        </authorList>
    </citation>
    <scope>NUCLEOTIDE SEQUENCE [LARGE SCALE GENOMIC DNA]</scope>
    <source>
        <strain evidence="2 3">CZA14</strain>
    </source>
</reference>
<evidence type="ECO:0000313" key="3">
    <source>
        <dbReference type="Proteomes" id="UP000194266"/>
    </source>
</evidence>
<evidence type="ECO:0000313" key="2">
    <source>
        <dbReference type="EMBL" id="OSZ59741.1"/>
    </source>
</evidence>
<comment type="caution">
    <text evidence="2">The sequence shown here is derived from an EMBL/GenBank/DDBJ whole genome shotgun (WGS) entry which is preliminary data.</text>
</comment>
<protein>
    <submittedName>
        <fullName evidence="2">Uncharacterized protein</fullName>
    </submittedName>
</protein>
<dbReference type="EMBL" id="MRYD01000065">
    <property type="protein sequence ID" value="OSZ59741.1"/>
    <property type="molecule type" value="Genomic_DNA"/>
</dbReference>
<proteinExistence type="predicted"/>
<keyword evidence="3" id="KW-1185">Reference proteome</keyword>
<sequence length="85" mass="9094">MPTDSLSRCRARGLAGHVVRGGYQRPAPDFHRAAMEGGDRPGLLRHALAVRPAGSAVMRPKSTEVDYEPSGGGTGVKQLTLQQRE</sequence>
<evidence type="ECO:0000256" key="1">
    <source>
        <dbReference type="SAM" id="MobiDB-lite"/>
    </source>
</evidence>
<name>A0ABX3YIJ3_9ACTN</name>
<accession>A0ABX3YIJ3</accession>
<organism evidence="2 3">
    <name type="scientific">Streptomyces pharetrae CZA14</name>
    <dbReference type="NCBI Taxonomy" id="1144883"/>
    <lineage>
        <taxon>Bacteria</taxon>
        <taxon>Bacillati</taxon>
        <taxon>Actinomycetota</taxon>
        <taxon>Actinomycetes</taxon>
        <taxon>Kitasatosporales</taxon>
        <taxon>Streptomycetaceae</taxon>
        <taxon>Streptomyces</taxon>
    </lineage>
</organism>
<gene>
    <name evidence="2" type="ORF">OQI_14680</name>
</gene>